<dbReference type="AlphaFoldDB" id="A0A212KHC9"/>
<sequence>MEILVKGKQIDLGDAFRGHAETTLSQLVEKYFDRAIDAAVIISKDAHLVKADISVHPIRGLTLQSASGAPDPYAAFDGACEKIAKQLRRYKRRLTDHPKAKADDGILAQQFIIRPEPEEGELPPEEQNPVVIAEMTTDIPECSVSGAVMRLDLSDTNAILFRNSSHGRLNMVYRRQDGNIGWIDPEAHNGKG</sequence>
<dbReference type="CDD" id="cd00552">
    <property type="entry name" value="RaiA"/>
    <property type="match status" value="1"/>
</dbReference>
<dbReference type="GO" id="GO:0045900">
    <property type="term" value="P:negative regulation of translational elongation"/>
    <property type="evidence" value="ECO:0007669"/>
    <property type="project" value="TreeGrafter"/>
</dbReference>
<accession>A0A212KHC9</accession>
<dbReference type="InterPro" id="IPR038416">
    <property type="entry name" value="Ribosom_S30AE_C_sf"/>
</dbReference>
<dbReference type="InterPro" id="IPR003489">
    <property type="entry name" value="RHF/RaiA"/>
</dbReference>
<feature type="domain" description="Sigma 54 modulation/S30EA ribosomal protein C-terminal" evidence="5">
    <location>
        <begin position="127"/>
        <end position="181"/>
    </location>
</feature>
<evidence type="ECO:0000256" key="4">
    <source>
        <dbReference type="HAMAP-Rule" id="MF_00839"/>
    </source>
</evidence>
<keyword evidence="4" id="KW-0963">Cytoplasm</keyword>
<reference evidence="6" key="1">
    <citation type="submission" date="2016-04" db="EMBL/GenBank/DDBJ databases">
        <authorList>
            <person name="Evans L.H."/>
            <person name="Alamgir A."/>
            <person name="Owens N."/>
            <person name="Weber N.D."/>
            <person name="Virtaneva K."/>
            <person name="Barbian K."/>
            <person name="Babar A."/>
            <person name="Rosenke K."/>
        </authorList>
    </citation>
    <scope>NUCLEOTIDE SEQUENCE</scope>
    <source>
        <strain evidence="6">86</strain>
    </source>
</reference>
<dbReference type="EMBL" id="FLUO01000002">
    <property type="protein sequence ID" value="SBW11120.1"/>
    <property type="molecule type" value="Genomic_DNA"/>
</dbReference>
<name>A0A212KHC9_9PROT</name>
<protein>
    <recommendedName>
        <fullName evidence="3 4">Ribosome hibernation promoting factor</fullName>
        <shortName evidence="4">HPF</shortName>
    </recommendedName>
</protein>
<comment type="subunit">
    <text evidence="4">Interacts with 100S ribosomes.</text>
</comment>
<dbReference type="InterPro" id="IPR050574">
    <property type="entry name" value="HPF/YfiA_ribosome-assoc"/>
</dbReference>
<dbReference type="SUPFAM" id="SSF69754">
    <property type="entry name" value="Ribosome binding protein Y (YfiA homologue)"/>
    <property type="match status" value="1"/>
</dbReference>
<evidence type="ECO:0000256" key="3">
    <source>
        <dbReference type="ARBA" id="ARBA00041148"/>
    </source>
</evidence>
<dbReference type="PANTHER" id="PTHR33231">
    <property type="entry name" value="30S RIBOSOMAL PROTEIN"/>
    <property type="match status" value="1"/>
</dbReference>
<dbReference type="InterPro" id="IPR036567">
    <property type="entry name" value="RHF-like"/>
</dbReference>
<organism evidence="6">
    <name type="scientific">uncultured Alphaproteobacteria bacterium</name>
    <dbReference type="NCBI Taxonomy" id="91750"/>
    <lineage>
        <taxon>Bacteria</taxon>
        <taxon>Pseudomonadati</taxon>
        <taxon>Pseudomonadota</taxon>
        <taxon>Alphaproteobacteria</taxon>
        <taxon>environmental samples</taxon>
    </lineage>
</organism>
<dbReference type="HAMAP" id="MF_00839">
    <property type="entry name" value="HPF"/>
    <property type="match status" value="1"/>
</dbReference>
<dbReference type="Pfam" id="PF02482">
    <property type="entry name" value="Ribosomal_S30AE"/>
    <property type="match status" value="1"/>
</dbReference>
<comment type="function">
    <text evidence="4">Required for dimerization of active 70S ribosomes into 100S ribosomes in stationary phase; 100S ribosomes are translationally inactive and sometimes present during exponential growth.</text>
</comment>
<dbReference type="Gene3D" id="3.30.160.100">
    <property type="entry name" value="Ribosome hibernation promotion factor-like"/>
    <property type="match status" value="1"/>
</dbReference>
<dbReference type="GO" id="GO:0043024">
    <property type="term" value="F:ribosomal small subunit binding"/>
    <property type="evidence" value="ECO:0007669"/>
    <property type="project" value="TreeGrafter"/>
</dbReference>
<evidence type="ECO:0000256" key="2">
    <source>
        <dbReference type="ARBA" id="ARBA00038695"/>
    </source>
</evidence>
<comment type="subcellular location">
    <subcellularLocation>
        <location evidence="4">Cytoplasm</location>
    </subcellularLocation>
</comment>
<dbReference type="InterPro" id="IPR032528">
    <property type="entry name" value="Ribosom_S30AE_C"/>
</dbReference>
<dbReference type="GO" id="GO:0022627">
    <property type="term" value="C:cytosolic small ribosomal subunit"/>
    <property type="evidence" value="ECO:0007669"/>
    <property type="project" value="TreeGrafter"/>
</dbReference>
<evidence type="ECO:0000259" key="5">
    <source>
        <dbReference type="Pfam" id="PF16321"/>
    </source>
</evidence>
<comment type="subunit">
    <text evidence="2">Associates exclusively with 100S ribosomes, which are dimers of 70S ribosomes.</text>
</comment>
<gene>
    <name evidence="4" type="primary">hpf</name>
    <name evidence="6" type="ORF">KL86APRO_20080</name>
</gene>
<comment type="similarity">
    <text evidence="4">Belongs to the HPF/YfiA ribosome-associated protein family. Long HPF subfamily.</text>
</comment>
<dbReference type="NCBIfam" id="TIGR00741">
    <property type="entry name" value="yfiA"/>
    <property type="match status" value="1"/>
</dbReference>
<evidence type="ECO:0000256" key="1">
    <source>
        <dbReference type="ARBA" id="ARBA00022845"/>
    </source>
</evidence>
<evidence type="ECO:0000313" key="6">
    <source>
        <dbReference type="EMBL" id="SBW11120.1"/>
    </source>
</evidence>
<dbReference type="InterPro" id="IPR034694">
    <property type="entry name" value="HPF_long/plastid"/>
</dbReference>
<dbReference type="Gene3D" id="3.30.505.50">
    <property type="entry name" value="Sigma 54 modulation/S30EA ribosomal protein, C-terminal domain"/>
    <property type="match status" value="1"/>
</dbReference>
<keyword evidence="1 4" id="KW-0810">Translation regulation</keyword>
<dbReference type="PANTHER" id="PTHR33231:SF1">
    <property type="entry name" value="30S RIBOSOMAL PROTEIN"/>
    <property type="match status" value="1"/>
</dbReference>
<dbReference type="Pfam" id="PF16321">
    <property type="entry name" value="Ribosom_S30AE_C"/>
    <property type="match status" value="1"/>
</dbReference>
<proteinExistence type="inferred from homology"/>